<keyword evidence="3" id="KW-1185">Reference proteome</keyword>
<dbReference type="Proteomes" id="UP000691718">
    <property type="component" value="Unassembled WGS sequence"/>
</dbReference>
<name>A0A8S3Y5B6_PARAO</name>
<accession>A0A8S3Y5B6</accession>
<reference evidence="2" key="1">
    <citation type="submission" date="2021-04" db="EMBL/GenBank/DDBJ databases">
        <authorList>
            <person name="Tunstrom K."/>
        </authorList>
    </citation>
    <scope>NUCLEOTIDE SEQUENCE</scope>
</reference>
<comment type="caution">
    <text evidence="2">The sequence shown here is derived from an EMBL/GenBank/DDBJ whole genome shotgun (WGS) entry which is preliminary data.</text>
</comment>
<organism evidence="2 3">
    <name type="scientific">Parnassius apollo</name>
    <name type="common">Apollo butterfly</name>
    <name type="synonym">Papilio apollo</name>
    <dbReference type="NCBI Taxonomy" id="110799"/>
    <lineage>
        <taxon>Eukaryota</taxon>
        <taxon>Metazoa</taxon>
        <taxon>Ecdysozoa</taxon>
        <taxon>Arthropoda</taxon>
        <taxon>Hexapoda</taxon>
        <taxon>Insecta</taxon>
        <taxon>Pterygota</taxon>
        <taxon>Neoptera</taxon>
        <taxon>Endopterygota</taxon>
        <taxon>Lepidoptera</taxon>
        <taxon>Glossata</taxon>
        <taxon>Ditrysia</taxon>
        <taxon>Papilionoidea</taxon>
        <taxon>Papilionidae</taxon>
        <taxon>Parnassiinae</taxon>
        <taxon>Parnassini</taxon>
        <taxon>Parnassius</taxon>
        <taxon>Parnassius</taxon>
    </lineage>
</organism>
<feature type="signal peptide" evidence="1">
    <location>
        <begin position="1"/>
        <end position="20"/>
    </location>
</feature>
<dbReference type="EMBL" id="CAJQZP010001558">
    <property type="protein sequence ID" value="CAG5054258.1"/>
    <property type="molecule type" value="Genomic_DNA"/>
</dbReference>
<evidence type="ECO:0000313" key="3">
    <source>
        <dbReference type="Proteomes" id="UP000691718"/>
    </source>
</evidence>
<gene>
    <name evidence="2" type="ORF">PAPOLLO_LOCUS25906</name>
</gene>
<evidence type="ECO:0000256" key="1">
    <source>
        <dbReference type="SAM" id="SignalP"/>
    </source>
</evidence>
<sequence length="83" mass="9511">MIAFVLCAAVLYNCFQNVLLDELLNQETENIPQARVENPSFVPPLTKEAMKIFEEMHDFGNGLFGEIKKGAQNIGRFLPFHRR</sequence>
<evidence type="ECO:0000313" key="2">
    <source>
        <dbReference type="EMBL" id="CAG5054258.1"/>
    </source>
</evidence>
<dbReference type="AlphaFoldDB" id="A0A8S3Y5B6"/>
<feature type="chain" id="PRO_5035910011" evidence="1">
    <location>
        <begin position="21"/>
        <end position="83"/>
    </location>
</feature>
<protein>
    <submittedName>
        <fullName evidence="2">(apollo) hypothetical protein</fullName>
    </submittedName>
</protein>
<keyword evidence="1" id="KW-0732">Signal</keyword>
<proteinExistence type="predicted"/>